<protein>
    <submittedName>
        <fullName evidence="1">Uncharacterized protein</fullName>
    </submittedName>
</protein>
<organism evidence="1 2">
    <name type="scientific">Pelagicoccus enzymogenes</name>
    <dbReference type="NCBI Taxonomy" id="2773457"/>
    <lineage>
        <taxon>Bacteria</taxon>
        <taxon>Pseudomonadati</taxon>
        <taxon>Verrucomicrobiota</taxon>
        <taxon>Opitutia</taxon>
        <taxon>Puniceicoccales</taxon>
        <taxon>Pelagicoccaceae</taxon>
        <taxon>Pelagicoccus</taxon>
    </lineage>
</organism>
<dbReference type="Proteomes" id="UP000622317">
    <property type="component" value="Unassembled WGS sequence"/>
</dbReference>
<comment type="caution">
    <text evidence="1">The sequence shown here is derived from an EMBL/GenBank/DDBJ whole genome shotgun (WGS) entry which is preliminary data.</text>
</comment>
<dbReference type="RefSeq" id="WP_191616308.1">
    <property type="nucleotide sequence ID" value="NZ_JACYFG010000007.1"/>
</dbReference>
<proteinExistence type="predicted"/>
<reference evidence="1" key="1">
    <citation type="submission" date="2020-09" db="EMBL/GenBank/DDBJ databases">
        <title>Pelagicoccus enzymogenes sp. nov. with an EPS production, isolated from marine sediment.</title>
        <authorList>
            <person name="Feng X."/>
        </authorList>
    </citation>
    <scope>NUCLEOTIDE SEQUENCE</scope>
    <source>
        <strain evidence="1">NFK12</strain>
    </source>
</reference>
<evidence type="ECO:0000313" key="1">
    <source>
        <dbReference type="EMBL" id="MBD5779172.1"/>
    </source>
</evidence>
<gene>
    <name evidence="1" type="ORF">IEN85_06675</name>
</gene>
<dbReference type="AlphaFoldDB" id="A0A927IEL4"/>
<sequence>MALHTYYSDRRLLRVSWGKRIDIGAVRMHFQLLKANSSYDRNLRVITSTDVEEIEIPLTRKNMLLIKEWREEALAEYNSIRSAIYNLQPVPSAYLNYFSEFFDCKKSHMRQFSTEGAALAWLTKGEIAI</sequence>
<keyword evidence="2" id="KW-1185">Reference proteome</keyword>
<name>A0A927IEL4_9BACT</name>
<dbReference type="EMBL" id="JACYFG010000007">
    <property type="protein sequence ID" value="MBD5779172.1"/>
    <property type="molecule type" value="Genomic_DNA"/>
</dbReference>
<evidence type="ECO:0000313" key="2">
    <source>
        <dbReference type="Proteomes" id="UP000622317"/>
    </source>
</evidence>
<accession>A0A927IEL4</accession>